<dbReference type="Pfam" id="PF13456">
    <property type="entry name" value="RVT_3"/>
    <property type="match status" value="1"/>
</dbReference>
<dbReference type="AlphaFoldDB" id="A0A2N9F2H7"/>
<organism evidence="2">
    <name type="scientific">Fagus sylvatica</name>
    <name type="common">Beechnut</name>
    <dbReference type="NCBI Taxonomy" id="28930"/>
    <lineage>
        <taxon>Eukaryota</taxon>
        <taxon>Viridiplantae</taxon>
        <taxon>Streptophyta</taxon>
        <taxon>Embryophyta</taxon>
        <taxon>Tracheophyta</taxon>
        <taxon>Spermatophyta</taxon>
        <taxon>Magnoliopsida</taxon>
        <taxon>eudicotyledons</taxon>
        <taxon>Gunneridae</taxon>
        <taxon>Pentapetalae</taxon>
        <taxon>rosids</taxon>
        <taxon>fabids</taxon>
        <taxon>Fagales</taxon>
        <taxon>Fagaceae</taxon>
        <taxon>Fagus</taxon>
    </lineage>
</organism>
<gene>
    <name evidence="2" type="ORF">FSB_LOCUS9190</name>
</gene>
<name>A0A2N9F2H7_FAGSY</name>
<dbReference type="GO" id="GO:0004523">
    <property type="term" value="F:RNA-DNA hybrid ribonuclease activity"/>
    <property type="evidence" value="ECO:0007669"/>
    <property type="project" value="InterPro"/>
</dbReference>
<dbReference type="InterPro" id="IPR002156">
    <property type="entry name" value="RNaseH_domain"/>
</dbReference>
<feature type="domain" description="RNase H type-1" evidence="1">
    <location>
        <begin position="63"/>
        <end position="140"/>
    </location>
</feature>
<sequence>MNFCFSSPSKLIFFSTFHNKQTPYFGQSIRALQVSWFANHEGRVLAALVLELTDLPRGVHPYVGAVIQGLRFSLSMGFLDVVMEGPPVHFMSATASVKLENTIEDFWVEDIWFLCQQHRRYLFSTVSTDTNKAAVALAKMGIGRYQHQVWIEEAPVELSGLL</sequence>
<dbReference type="GO" id="GO:0003676">
    <property type="term" value="F:nucleic acid binding"/>
    <property type="evidence" value="ECO:0007669"/>
    <property type="project" value="InterPro"/>
</dbReference>
<accession>A0A2N9F2H7</accession>
<evidence type="ECO:0000259" key="1">
    <source>
        <dbReference type="Pfam" id="PF13456"/>
    </source>
</evidence>
<reference evidence="2" key="1">
    <citation type="submission" date="2018-02" db="EMBL/GenBank/DDBJ databases">
        <authorList>
            <person name="Cohen D.B."/>
            <person name="Kent A.D."/>
        </authorList>
    </citation>
    <scope>NUCLEOTIDE SEQUENCE</scope>
</reference>
<proteinExistence type="predicted"/>
<dbReference type="EMBL" id="OIVN01000506">
    <property type="protein sequence ID" value="SPC81308.1"/>
    <property type="molecule type" value="Genomic_DNA"/>
</dbReference>
<protein>
    <recommendedName>
        <fullName evidence="1">RNase H type-1 domain-containing protein</fullName>
    </recommendedName>
</protein>
<evidence type="ECO:0000313" key="2">
    <source>
        <dbReference type="EMBL" id="SPC81308.1"/>
    </source>
</evidence>